<dbReference type="InterPro" id="IPR027417">
    <property type="entry name" value="P-loop_NTPase"/>
</dbReference>
<name>F5YCY8_LEAAZ</name>
<dbReference type="Pfam" id="PF00271">
    <property type="entry name" value="Helicase_C"/>
    <property type="match status" value="1"/>
</dbReference>
<dbReference type="Gene3D" id="3.40.50.300">
    <property type="entry name" value="P-loop containing nucleotide triphosphate hydrolases"/>
    <property type="match status" value="2"/>
</dbReference>
<dbReference type="PANTHER" id="PTHR45766">
    <property type="entry name" value="DNA ANNEALING HELICASE AND ENDONUCLEASE ZRANB3 FAMILY MEMBER"/>
    <property type="match status" value="1"/>
</dbReference>
<dbReference type="Proteomes" id="UP000009222">
    <property type="component" value="Chromosome"/>
</dbReference>
<dbReference type="InterPro" id="IPR000330">
    <property type="entry name" value="SNF2_N"/>
</dbReference>
<dbReference type="InterPro" id="IPR049730">
    <property type="entry name" value="SNF2/RAD54-like_C"/>
</dbReference>
<dbReference type="CDD" id="cd09178">
    <property type="entry name" value="PLDc_N_Snf2_like"/>
    <property type="match status" value="1"/>
</dbReference>
<dbReference type="eggNOG" id="COG0553">
    <property type="taxonomic scope" value="Bacteria"/>
</dbReference>
<dbReference type="PROSITE" id="PS51194">
    <property type="entry name" value="HELICASE_CTER"/>
    <property type="match status" value="1"/>
</dbReference>
<dbReference type="FunCoup" id="F5YCY8">
    <property type="interactions" value="1"/>
</dbReference>
<feature type="domain" description="Helicase ATP-binding" evidence="2">
    <location>
        <begin position="268"/>
        <end position="405"/>
    </location>
</feature>
<keyword evidence="4" id="KW-0067">ATP-binding</keyword>
<dbReference type="OrthoDB" id="9814088at2"/>
<dbReference type="GO" id="GO:0004386">
    <property type="term" value="F:helicase activity"/>
    <property type="evidence" value="ECO:0007669"/>
    <property type="project" value="UniProtKB-KW"/>
</dbReference>
<protein>
    <submittedName>
        <fullName evidence="4">Putative helicase domain protein</fullName>
    </submittedName>
</protein>
<dbReference type="InterPro" id="IPR025202">
    <property type="entry name" value="PLD-like_dom"/>
</dbReference>
<dbReference type="SMART" id="SM00490">
    <property type="entry name" value="HELICc"/>
    <property type="match status" value="1"/>
</dbReference>
<organism evidence="4 5">
    <name type="scientific">Leadbettera azotonutricia (strain ATCC BAA-888 / DSM 13862 / ZAS-9)</name>
    <name type="common">Treponema azotonutricium</name>
    <dbReference type="NCBI Taxonomy" id="545695"/>
    <lineage>
        <taxon>Bacteria</taxon>
        <taxon>Pseudomonadati</taxon>
        <taxon>Spirochaetota</taxon>
        <taxon>Spirochaetia</taxon>
        <taxon>Spirochaetales</taxon>
        <taxon>Breznakiellaceae</taxon>
        <taxon>Leadbettera</taxon>
    </lineage>
</organism>
<dbReference type="GO" id="GO:0016787">
    <property type="term" value="F:hydrolase activity"/>
    <property type="evidence" value="ECO:0007669"/>
    <property type="project" value="UniProtKB-KW"/>
</dbReference>
<dbReference type="GO" id="GO:0031297">
    <property type="term" value="P:replication fork processing"/>
    <property type="evidence" value="ECO:0007669"/>
    <property type="project" value="TreeGrafter"/>
</dbReference>
<dbReference type="SUPFAM" id="SSF52540">
    <property type="entry name" value="P-loop containing nucleoside triphosphate hydrolases"/>
    <property type="match status" value="1"/>
</dbReference>
<dbReference type="PANTHER" id="PTHR45766:SF6">
    <property type="entry name" value="SWI_SNF-RELATED MATRIX-ASSOCIATED ACTIN-DEPENDENT REGULATOR OF CHROMATIN SUBFAMILY A-LIKE PROTEIN 1"/>
    <property type="match status" value="1"/>
</dbReference>
<dbReference type="InterPro" id="IPR001650">
    <property type="entry name" value="Helicase_C-like"/>
</dbReference>
<accession>F5YCY8</accession>
<dbReference type="Gene3D" id="3.30.870.10">
    <property type="entry name" value="Endonuclease Chain A"/>
    <property type="match status" value="1"/>
</dbReference>
<dbReference type="PROSITE" id="PS51192">
    <property type="entry name" value="HELICASE_ATP_BIND_1"/>
    <property type="match status" value="1"/>
</dbReference>
<gene>
    <name evidence="4" type="ordered locus">TREAZ_0384</name>
</gene>
<dbReference type="RefSeq" id="WP_015711559.1">
    <property type="nucleotide sequence ID" value="NC_015577.1"/>
</dbReference>
<dbReference type="Pfam" id="PF00176">
    <property type="entry name" value="SNF2-rel_dom"/>
    <property type="match status" value="1"/>
</dbReference>
<keyword evidence="5" id="KW-1185">Reference proteome</keyword>
<dbReference type="Pfam" id="PF13091">
    <property type="entry name" value="PLDc_2"/>
    <property type="match status" value="1"/>
</dbReference>
<proteinExistence type="predicted"/>
<evidence type="ECO:0000313" key="5">
    <source>
        <dbReference type="Proteomes" id="UP000009222"/>
    </source>
</evidence>
<evidence type="ECO:0000313" key="4">
    <source>
        <dbReference type="EMBL" id="AEF81119.1"/>
    </source>
</evidence>
<dbReference type="CDD" id="cd18793">
    <property type="entry name" value="SF2_C_SNF"/>
    <property type="match status" value="1"/>
</dbReference>
<dbReference type="InParanoid" id="F5YCY8"/>
<dbReference type="EMBL" id="CP001841">
    <property type="protein sequence ID" value="AEF81119.1"/>
    <property type="molecule type" value="Genomic_DNA"/>
</dbReference>
<dbReference type="STRING" id="545695.TREAZ_0384"/>
<evidence type="ECO:0000259" key="2">
    <source>
        <dbReference type="PROSITE" id="PS51192"/>
    </source>
</evidence>
<dbReference type="GO" id="GO:0005524">
    <property type="term" value="F:ATP binding"/>
    <property type="evidence" value="ECO:0007669"/>
    <property type="project" value="InterPro"/>
</dbReference>
<evidence type="ECO:0000259" key="3">
    <source>
        <dbReference type="PROSITE" id="PS51194"/>
    </source>
</evidence>
<keyword evidence="4" id="KW-0547">Nucleotide-binding</keyword>
<keyword evidence="1" id="KW-0378">Hydrolase</keyword>
<dbReference type="GO" id="GO:0006281">
    <property type="term" value="P:DNA repair"/>
    <property type="evidence" value="ECO:0007669"/>
    <property type="project" value="TreeGrafter"/>
</dbReference>
<feature type="domain" description="Helicase C-terminal" evidence="3">
    <location>
        <begin position="700"/>
        <end position="870"/>
    </location>
</feature>
<dbReference type="InterPro" id="IPR014001">
    <property type="entry name" value="Helicase_ATP-bd"/>
</dbReference>
<sequence>MGSFITNQNGKFLSEIIQSILPKAQNASFLVGYFYFSGFAEIYQGLKDKHLRVLVGLEIEQDMINRVREVDYHTTEKQTRGALKATFYESLADLFNETDYFDSEKAQEAFTLFLTKIKEGTLEIRKTKESNHAKMYLFENAPENNEGDSYPGSLITGSSNLTFQGLKGRLELNAILRDKSDYEEGKKIFDELWESAVILADKDNLAEFENAVIEKIWYEKLYKPYCFFLRVLDEYFSVNYDKDFKTAHDINDYFYDLKYQTDAIKLALATIETHNGVIISDVVGLGKSIIGSAVAHNLGLRIIIVAPPHLVPQWVDYAADFNYHAVVYSSGKTEAALEYFKEKSTFGKPWLIIIDEAHKYRNELTSDYNNLHNLCRGNKVMLLTATPFNNRPSDIYSMVKLFQLPLKSTLKSVDNLGFRFNELINQYNDIRKQQRKKTIDEITLKNEVDKIAGQIRRIISPLVIRRSRLDLLGIPSYKEDLEKQKIGFAETGDPEALEYDLGDIKDLYLDTLQQISPDLSIEADAMRPHYQAARYNAVTYVKPEFEERLQKRVEEAGIEYNLFIGTQSNLSKFMRRMLVQRFESSRKAFEISLGRMISTSRNILNWIEKRGKVPIFKRGYLPDIEEIYKENASTDDLFAEEIADSTFEVELSKLEAKGLFELETDYFDDAFVNDIKGDIQILEQIQQSWFGKGINLADPKRDHFAEIISSQIKNDPQRKIIVFSSYADTIDDLYEKLKGSALRVFKYTSKESNKTNKAIIERNFDAGKKNQDNDYDILVATDAISEGYNLHRAGTVFNYDIPYNPTRVIQRVGRINRINKKVFDRLYIYNYFPTSIGESETRTKEISTLKMAMINAIIGEDTKVLTGDIELRSFFADQYRKMVNASEVESWETKYKRLLEEAKGTKEHETALTIPHRSRVGRTADKGRRGVLMFGRKKDTCVFKMSRDLLDSEILAEEDAFKLLEADIIEQAKPVSESFDAIYQIIKQGLFKTTVTEKTDKQKREVLDKINAIAQSGTLNSDYIKDLQYVTEIGALSGLSMQFIRQLKPAEFNTLPQEIDQDFLDRVIKMACDIDEGKESIILSEELL</sequence>
<keyword evidence="4" id="KW-0347">Helicase</keyword>
<dbReference type="HOGENOM" id="CLU_008466_1_0_12"/>
<dbReference type="eggNOG" id="COG3886">
    <property type="taxonomic scope" value="Bacteria"/>
</dbReference>
<dbReference type="KEGG" id="taz:TREAZ_0384"/>
<dbReference type="AlphaFoldDB" id="F5YCY8"/>
<reference evidence="4 5" key="2">
    <citation type="journal article" date="2011" name="ISME J.">
        <title>RNA-seq reveals cooperative metabolic interactions between two termite-gut spirochete species in co-culture.</title>
        <authorList>
            <person name="Rosenthal A.Z."/>
            <person name="Matson E.G."/>
            <person name="Eldar A."/>
            <person name="Leadbetter J.R."/>
        </authorList>
    </citation>
    <scope>NUCLEOTIDE SEQUENCE [LARGE SCALE GENOMIC DNA]</scope>
    <source>
        <strain evidence="5">ATCC BAA-888 / DSM 13862 / ZAS-9</strain>
    </source>
</reference>
<dbReference type="SMART" id="SM00487">
    <property type="entry name" value="DEXDc"/>
    <property type="match status" value="1"/>
</dbReference>
<reference evidence="5" key="1">
    <citation type="submission" date="2009-12" db="EMBL/GenBank/DDBJ databases">
        <title>Complete sequence of Treponema azotonutricium strain ZAS-9.</title>
        <authorList>
            <person name="Tetu S.G."/>
            <person name="Matson E."/>
            <person name="Ren Q."/>
            <person name="Seshadri R."/>
            <person name="Elbourne L."/>
            <person name="Hassan K.A."/>
            <person name="Durkin A."/>
            <person name="Radune D."/>
            <person name="Mohamoud Y."/>
            <person name="Shay R."/>
            <person name="Jin S."/>
            <person name="Zhang X."/>
            <person name="Lucey K."/>
            <person name="Ballor N.R."/>
            <person name="Ottesen E."/>
            <person name="Rosenthal R."/>
            <person name="Allen A."/>
            <person name="Leadbetter J.R."/>
            <person name="Paulsen I.T."/>
        </authorList>
    </citation>
    <scope>NUCLEOTIDE SEQUENCE [LARGE SCALE GENOMIC DNA]</scope>
    <source>
        <strain evidence="5">ATCC BAA-888 / DSM 13862 / ZAS-9</strain>
    </source>
</reference>
<evidence type="ECO:0000256" key="1">
    <source>
        <dbReference type="ARBA" id="ARBA00022801"/>
    </source>
</evidence>